<dbReference type="AlphaFoldDB" id="A0AAE1LF23"/>
<gene>
    <name evidence="4" type="ORF">KUF71_006694</name>
</gene>
<feature type="compositionally biased region" description="Low complexity" evidence="2">
    <location>
        <begin position="758"/>
        <end position="769"/>
    </location>
</feature>
<evidence type="ECO:0000256" key="1">
    <source>
        <dbReference type="ARBA" id="ARBA00012493"/>
    </source>
</evidence>
<feature type="domain" description="Integrase catalytic" evidence="3">
    <location>
        <begin position="417"/>
        <end position="584"/>
    </location>
</feature>
<accession>A0AAE1LF23</accession>
<feature type="region of interest" description="Disordered" evidence="2">
    <location>
        <begin position="21"/>
        <end position="41"/>
    </location>
</feature>
<dbReference type="PANTHER" id="PTHR37984">
    <property type="entry name" value="PROTEIN CBG26694"/>
    <property type="match status" value="1"/>
</dbReference>
<feature type="region of interest" description="Disordered" evidence="2">
    <location>
        <begin position="563"/>
        <end position="604"/>
    </location>
</feature>
<feature type="region of interest" description="Disordered" evidence="2">
    <location>
        <begin position="652"/>
        <end position="710"/>
    </location>
</feature>
<comment type="caution">
    <text evidence="4">The sequence shown here is derived from an EMBL/GenBank/DDBJ whole genome shotgun (WGS) entry which is preliminary data.</text>
</comment>
<feature type="compositionally biased region" description="Basic and acidic residues" evidence="2">
    <location>
        <begin position="694"/>
        <end position="706"/>
    </location>
</feature>
<dbReference type="InterPro" id="IPR050951">
    <property type="entry name" value="Retrovirus_Pol_polyprotein"/>
</dbReference>
<dbReference type="GO" id="GO:0003676">
    <property type="term" value="F:nucleic acid binding"/>
    <property type="evidence" value="ECO:0007669"/>
    <property type="project" value="InterPro"/>
</dbReference>
<feature type="compositionally biased region" description="Basic residues" evidence="2">
    <location>
        <begin position="895"/>
        <end position="905"/>
    </location>
</feature>
<reference evidence="4" key="2">
    <citation type="journal article" date="2023" name="BMC Genomics">
        <title>Pest status, molecular evolution, and epigenetic factors derived from the genome assembly of Frankliniella fusca, a thysanopteran phytovirus vector.</title>
        <authorList>
            <person name="Catto M.A."/>
            <person name="Labadie P.E."/>
            <person name="Jacobson A.L."/>
            <person name="Kennedy G.G."/>
            <person name="Srinivasan R."/>
            <person name="Hunt B.G."/>
        </authorList>
    </citation>
    <scope>NUCLEOTIDE SEQUENCE</scope>
    <source>
        <strain evidence="4">PL_HMW_Pooled</strain>
    </source>
</reference>
<organism evidence="4 5">
    <name type="scientific">Frankliniella fusca</name>
    <dbReference type="NCBI Taxonomy" id="407009"/>
    <lineage>
        <taxon>Eukaryota</taxon>
        <taxon>Metazoa</taxon>
        <taxon>Ecdysozoa</taxon>
        <taxon>Arthropoda</taxon>
        <taxon>Hexapoda</taxon>
        <taxon>Insecta</taxon>
        <taxon>Pterygota</taxon>
        <taxon>Neoptera</taxon>
        <taxon>Paraneoptera</taxon>
        <taxon>Thysanoptera</taxon>
        <taxon>Terebrantia</taxon>
        <taxon>Thripoidea</taxon>
        <taxon>Thripidae</taxon>
        <taxon>Frankliniella</taxon>
    </lineage>
</organism>
<dbReference type="Pfam" id="PF17921">
    <property type="entry name" value="Integrase_H2C2"/>
    <property type="match status" value="1"/>
</dbReference>
<dbReference type="InterPro" id="IPR012337">
    <property type="entry name" value="RNaseH-like_sf"/>
</dbReference>
<evidence type="ECO:0000256" key="2">
    <source>
        <dbReference type="SAM" id="MobiDB-lite"/>
    </source>
</evidence>
<feature type="compositionally biased region" description="Basic and acidic residues" evidence="2">
    <location>
        <begin position="581"/>
        <end position="602"/>
    </location>
</feature>
<dbReference type="Proteomes" id="UP001219518">
    <property type="component" value="Unassembled WGS sequence"/>
</dbReference>
<evidence type="ECO:0000313" key="4">
    <source>
        <dbReference type="EMBL" id="KAK3917075.1"/>
    </source>
</evidence>
<dbReference type="Gene3D" id="1.10.340.70">
    <property type="match status" value="1"/>
</dbReference>
<reference evidence="4" key="1">
    <citation type="submission" date="2021-07" db="EMBL/GenBank/DDBJ databases">
        <authorList>
            <person name="Catto M.A."/>
            <person name="Jacobson A."/>
            <person name="Kennedy G."/>
            <person name="Labadie P."/>
            <person name="Hunt B.G."/>
            <person name="Srinivasan R."/>
        </authorList>
    </citation>
    <scope>NUCLEOTIDE SEQUENCE</scope>
    <source>
        <strain evidence="4">PL_HMW_Pooled</strain>
        <tissue evidence="4">Head</tissue>
    </source>
</reference>
<dbReference type="PANTHER" id="PTHR37984:SF5">
    <property type="entry name" value="PROTEIN NYNRIN-LIKE"/>
    <property type="match status" value="1"/>
</dbReference>
<dbReference type="SUPFAM" id="SSF53098">
    <property type="entry name" value="Ribonuclease H-like"/>
    <property type="match status" value="1"/>
</dbReference>
<dbReference type="EC" id="2.7.7.49" evidence="1"/>
<dbReference type="EMBL" id="JAHWGI010000685">
    <property type="protein sequence ID" value="KAK3917075.1"/>
    <property type="molecule type" value="Genomic_DNA"/>
</dbReference>
<name>A0AAE1LF23_9NEOP</name>
<feature type="region of interest" description="Disordered" evidence="2">
    <location>
        <begin position="758"/>
        <end position="950"/>
    </location>
</feature>
<feature type="compositionally biased region" description="Low complexity" evidence="2">
    <location>
        <begin position="779"/>
        <end position="789"/>
    </location>
</feature>
<dbReference type="PROSITE" id="PS50994">
    <property type="entry name" value="INTEGRASE"/>
    <property type="match status" value="1"/>
</dbReference>
<dbReference type="Pfam" id="PF00665">
    <property type="entry name" value="rve"/>
    <property type="match status" value="1"/>
</dbReference>
<dbReference type="FunFam" id="1.10.340.70:FF:000003">
    <property type="entry name" value="Protein CBG25708"/>
    <property type="match status" value="1"/>
</dbReference>
<keyword evidence="5" id="KW-1185">Reference proteome</keyword>
<dbReference type="InterPro" id="IPR036397">
    <property type="entry name" value="RNaseH_sf"/>
</dbReference>
<dbReference type="GO" id="GO:0003964">
    <property type="term" value="F:RNA-directed DNA polymerase activity"/>
    <property type="evidence" value="ECO:0007669"/>
    <property type="project" value="UniProtKB-EC"/>
</dbReference>
<dbReference type="GO" id="GO:0015074">
    <property type="term" value="P:DNA integration"/>
    <property type="evidence" value="ECO:0007669"/>
    <property type="project" value="InterPro"/>
</dbReference>
<dbReference type="InterPro" id="IPR041588">
    <property type="entry name" value="Integrase_H2C2"/>
</dbReference>
<protein>
    <recommendedName>
        <fullName evidence="1">RNA-directed DNA polymerase</fullName>
        <ecNumber evidence="1">2.7.7.49</ecNumber>
    </recommendedName>
</protein>
<proteinExistence type="predicted"/>
<dbReference type="InterPro" id="IPR001584">
    <property type="entry name" value="Integrase_cat-core"/>
</dbReference>
<dbReference type="Gene3D" id="3.30.420.10">
    <property type="entry name" value="Ribonuclease H-like superfamily/Ribonuclease H"/>
    <property type="match status" value="1"/>
</dbReference>
<feature type="compositionally biased region" description="Basic and acidic residues" evidence="2">
    <location>
        <begin position="867"/>
        <end position="882"/>
    </location>
</feature>
<sequence>MVVTRRGTVSTKPRKVVIRPKNVLTRRPGPESESESEEERPVRRARRFQFQSFCMKEKVETWAEYKRRLLQALHHQGFTEEAECKAAFLTCADADLYRLLVALCAPQVLESAGVSFTQLLELLDEHWEEDISEAMAEFVFEQRRQKPGESAADWLADLRQLAIPCRFTDLDRRLRAQLVRGVADKECQRKLLEAPDLTVKSALGIIRVHMRTRAECEALNKRGSTEPEVHEAAVMYVQRPNINNECFRCGSRHNPDTCWARDADCRNRLPVPGPTEDPPAPPILYVNFIDTDGQRRPEGPVVTAALIAEETGKDPLLRQVREWAREGWPRQQPQGEAGEFWKKRDQISVVGDCVLWGERVCVPAALRPDALARLHSSHQGIVRSKRMARCVLWWPYLNEQIEALVNSCQVCQANRPAPPAPAYKPWPRDRRWGRVHLDFGEPSRGEVFLVAVDAETGWMEAWWVPGPSTASVIRCLREAFARLGDPDLMVSDNGTAFKSEELRAFLDARGIKHLTIAVYCAWSNGLAERAVRTIKEGLPKFEGTAAERLLAVLAAARFTPGDDGLSPAQRLRGWQPVGQLDRMRPDPPKGEGERAGKGKQEAPKFQVGQAVWVRRFGRKGTEKWMRARAERSRGARLWDCVCEDGTNVKRHVAQMRRRSDGRQPGKPIGYLPEQDEAYLNPPPTPRPWESAPDPPRRQQETSARDETGDELVARLRQLTLRLGRARVKGEKRAATAQQLLVKLEEAQALAEEVGPVGADGLLDLDASDLGSEEEEQLLEEGAGSREAAPPAAPPAGGGSREAATPPRGGRDGARAGKSGGAGSGATQTPRQGARPRVRSVICSAGGTSSSWADECSSPAPRAAPPKPRPDARQVLEARRRQEPLPAPAAAAASKTQKRRERRRALQARLGADYQPKPSPSKVRHQERRAAASGGGAGTRPCCSAQAGVGV</sequence>
<evidence type="ECO:0000259" key="3">
    <source>
        <dbReference type="PROSITE" id="PS50994"/>
    </source>
</evidence>
<evidence type="ECO:0000313" key="5">
    <source>
        <dbReference type="Proteomes" id="UP001219518"/>
    </source>
</evidence>